<name>A0A183E4Z4_9BILA</name>
<keyword evidence="3" id="KW-1185">Reference proteome</keyword>
<dbReference type="EMBL" id="UYRT01083216">
    <property type="protein sequence ID" value="VDN27124.1"/>
    <property type="molecule type" value="Genomic_DNA"/>
</dbReference>
<evidence type="ECO:0000313" key="4">
    <source>
        <dbReference type="WBParaSite" id="GPUH_0001605701-mRNA-1"/>
    </source>
</evidence>
<evidence type="ECO:0000313" key="2">
    <source>
        <dbReference type="EMBL" id="VDN27124.1"/>
    </source>
</evidence>
<accession>A0A183E4Z4</accession>
<reference evidence="4" key="1">
    <citation type="submission" date="2016-06" db="UniProtKB">
        <authorList>
            <consortium name="WormBaseParasite"/>
        </authorList>
    </citation>
    <scope>IDENTIFICATION</scope>
</reference>
<feature type="region of interest" description="Disordered" evidence="1">
    <location>
        <begin position="1"/>
        <end position="118"/>
    </location>
</feature>
<protein>
    <submittedName>
        <fullName evidence="4">RRP15-like protein</fullName>
    </submittedName>
</protein>
<dbReference type="AlphaFoldDB" id="A0A183E4Z4"/>
<gene>
    <name evidence="2" type="ORF">GPUH_LOCUS16035</name>
</gene>
<feature type="compositionally biased region" description="Basic and acidic residues" evidence="1">
    <location>
        <begin position="43"/>
        <end position="61"/>
    </location>
</feature>
<feature type="compositionally biased region" description="Polar residues" evidence="1">
    <location>
        <begin position="21"/>
        <end position="33"/>
    </location>
</feature>
<reference evidence="2 3" key="2">
    <citation type="submission" date="2018-11" db="EMBL/GenBank/DDBJ databases">
        <authorList>
            <consortium name="Pathogen Informatics"/>
        </authorList>
    </citation>
    <scope>NUCLEOTIDE SEQUENCE [LARGE SCALE GENOMIC DNA]</scope>
</reference>
<evidence type="ECO:0000256" key="1">
    <source>
        <dbReference type="SAM" id="MobiDB-lite"/>
    </source>
</evidence>
<sequence>MTEETLPKVDYLNKGMKPTTDDLNSAPMPSQKQGQKRVRKSVTWKEEKEEAGESKNANEHVLKKREKKTATAAQINALDSQSRQRMTDSLQTFLQGTTDKLQAGERKPPRKLAFVSGR</sequence>
<organism evidence="4">
    <name type="scientific">Gongylonema pulchrum</name>
    <dbReference type="NCBI Taxonomy" id="637853"/>
    <lineage>
        <taxon>Eukaryota</taxon>
        <taxon>Metazoa</taxon>
        <taxon>Ecdysozoa</taxon>
        <taxon>Nematoda</taxon>
        <taxon>Chromadorea</taxon>
        <taxon>Rhabditida</taxon>
        <taxon>Spirurina</taxon>
        <taxon>Spiruromorpha</taxon>
        <taxon>Spiruroidea</taxon>
        <taxon>Gongylonematidae</taxon>
        <taxon>Gongylonema</taxon>
    </lineage>
</organism>
<feature type="compositionally biased region" description="Polar residues" evidence="1">
    <location>
        <begin position="71"/>
        <end position="100"/>
    </location>
</feature>
<dbReference type="WBParaSite" id="GPUH_0001605701-mRNA-1">
    <property type="protein sequence ID" value="GPUH_0001605701-mRNA-1"/>
    <property type="gene ID" value="GPUH_0001605701"/>
</dbReference>
<dbReference type="Proteomes" id="UP000271098">
    <property type="component" value="Unassembled WGS sequence"/>
</dbReference>
<proteinExistence type="predicted"/>
<evidence type="ECO:0000313" key="3">
    <source>
        <dbReference type="Proteomes" id="UP000271098"/>
    </source>
</evidence>